<dbReference type="Pfam" id="PF03775">
    <property type="entry name" value="MinC_C"/>
    <property type="match status" value="1"/>
</dbReference>
<reference evidence="9 10" key="1">
    <citation type="journal article" date="2015" name="Genome Announc.">
        <title>Genome Sequence of Lactobacillus curieae CCTCC M 2011381T, a Novel Producer of Gamma-aminobutyric Acid.</title>
        <authorList>
            <person name="Wang Y."/>
            <person name="Wang Y."/>
            <person name="Lang C."/>
            <person name="Wei D."/>
            <person name="Xu P."/>
            <person name="Xie J."/>
        </authorList>
    </citation>
    <scope>NUCLEOTIDE SEQUENCE [LARGE SCALE GENOMIC DNA]</scope>
    <source>
        <strain evidence="9 10">CCTCC M 2011381</strain>
    </source>
</reference>
<evidence type="ECO:0000259" key="8">
    <source>
        <dbReference type="Pfam" id="PF22642"/>
    </source>
</evidence>
<name>A0A1S6QKU6_9LACO</name>
<dbReference type="Gene3D" id="2.160.20.70">
    <property type="match status" value="1"/>
</dbReference>
<dbReference type="InterPro" id="IPR036145">
    <property type="entry name" value="MinC_C_sf"/>
</dbReference>
<dbReference type="PANTHER" id="PTHR34108">
    <property type="entry name" value="SEPTUM SITE-DETERMINING PROTEIN MINC"/>
    <property type="match status" value="1"/>
</dbReference>
<evidence type="ECO:0000313" key="9">
    <source>
        <dbReference type="EMBL" id="AQW22226.1"/>
    </source>
</evidence>
<feature type="domain" description="Septum site-determining protein MinC N-terminal" evidence="8">
    <location>
        <begin position="6"/>
        <end position="84"/>
    </location>
</feature>
<accession>A0A1S6QKU6</accession>
<comment type="subunit">
    <text evidence="5 6">Interacts with MinD and FtsZ.</text>
</comment>
<dbReference type="PANTHER" id="PTHR34108:SF1">
    <property type="entry name" value="SEPTUM SITE-DETERMINING PROTEIN MINC"/>
    <property type="match status" value="1"/>
</dbReference>
<keyword evidence="4 6" id="KW-0131">Cell cycle</keyword>
<dbReference type="InterPro" id="IPR016098">
    <property type="entry name" value="CAP/MinC_C"/>
</dbReference>
<dbReference type="GO" id="GO:1901891">
    <property type="term" value="P:regulation of cell septum assembly"/>
    <property type="evidence" value="ECO:0007669"/>
    <property type="project" value="InterPro"/>
</dbReference>
<dbReference type="RefSeq" id="WP_035166933.1">
    <property type="nucleotide sequence ID" value="NZ_CP018906.1"/>
</dbReference>
<dbReference type="SUPFAM" id="SSF63848">
    <property type="entry name" value="Cell-division inhibitor MinC, C-terminal domain"/>
    <property type="match status" value="1"/>
</dbReference>
<dbReference type="HAMAP" id="MF_00267">
    <property type="entry name" value="MinC"/>
    <property type="match status" value="1"/>
</dbReference>
<keyword evidence="10" id="KW-1185">Reference proteome</keyword>
<keyword evidence="3 6" id="KW-0717">Septation</keyword>
<dbReference type="Pfam" id="PF22642">
    <property type="entry name" value="MinC_N_1"/>
    <property type="match status" value="1"/>
</dbReference>
<feature type="domain" description="Septum formation inhibitor MinC C-terminal" evidence="7">
    <location>
        <begin position="105"/>
        <end position="192"/>
    </location>
</feature>
<dbReference type="InterPro" id="IPR013033">
    <property type="entry name" value="MinC"/>
</dbReference>
<dbReference type="AlphaFoldDB" id="A0A1S6QKU6"/>
<dbReference type="InterPro" id="IPR005526">
    <property type="entry name" value="Septum_form_inhib_MinC_C"/>
</dbReference>
<evidence type="ECO:0000256" key="3">
    <source>
        <dbReference type="ARBA" id="ARBA00023210"/>
    </source>
</evidence>
<proteinExistence type="inferred from homology"/>
<dbReference type="EMBL" id="CP018906">
    <property type="protein sequence ID" value="AQW22226.1"/>
    <property type="molecule type" value="Genomic_DNA"/>
</dbReference>
<protein>
    <recommendedName>
        <fullName evidence="6">Probable septum site-determining protein MinC</fullName>
    </recommendedName>
</protein>
<evidence type="ECO:0000256" key="4">
    <source>
        <dbReference type="ARBA" id="ARBA00023306"/>
    </source>
</evidence>
<comment type="similarity">
    <text evidence="1 6">Belongs to the MinC family.</text>
</comment>
<evidence type="ECO:0000256" key="6">
    <source>
        <dbReference type="HAMAP-Rule" id="MF_00267"/>
    </source>
</evidence>
<evidence type="ECO:0000259" key="7">
    <source>
        <dbReference type="Pfam" id="PF03775"/>
    </source>
</evidence>
<gene>
    <name evidence="6" type="primary">minC</name>
    <name evidence="9" type="ORF">PL11_009940</name>
</gene>
<evidence type="ECO:0000256" key="2">
    <source>
        <dbReference type="ARBA" id="ARBA00022618"/>
    </source>
</evidence>
<dbReference type="eggNOG" id="COG0850">
    <property type="taxonomic scope" value="Bacteria"/>
</dbReference>
<dbReference type="InterPro" id="IPR055219">
    <property type="entry name" value="MinC_N_1"/>
</dbReference>
<evidence type="ECO:0000256" key="1">
    <source>
        <dbReference type="ARBA" id="ARBA00006291"/>
    </source>
</evidence>
<dbReference type="GO" id="GO:0000902">
    <property type="term" value="P:cell morphogenesis"/>
    <property type="evidence" value="ECO:0007669"/>
    <property type="project" value="InterPro"/>
</dbReference>
<dbReference type="GO" id="GO:0000917">
    <property type="term" value="P:division septum assembly"/>
    <property type="evidence" value="ECO:0007669"/>
    <property type="project" value="UniProtKB-KW"/>
</dbReference>
<dbReference type="OrthoDB" id="9790810at2"/>
<sequence length="229" mass="25492">MAEAAVLKGSNDGYEIILSDRAAYDDIFKSLVKLLDNLKTQTASTKPQKIAFEITTGSRLFNSDERSEIEKVFANYPDFSIHRINSDVVTKEESKRIIEQQTVHILDKTIRNGQVETVTGDVLFLGNVHEGGKLFVSGNLFVLGQVDGIIQAGYPNMEDKLIIGDVHNAQQVRIGEQFEILDDSPKSDKINESTVSYVNDLHLLDYGEVEDLNEINPKFFNQIGGVNNG</sequence>
<dbReference type="Gene3D" id="3.30.160.540">
    <property type="match status" value="1"/>
</dbReference>
<dbReference type="KEGG" id="lcu:PL11_009940"/>
<comment type="function">
    <text evidence="6">Cell division inhibitor that blocks the formation of polar Z ring septums. Rapidly oscillates between the poles of the cell to destabilize FtsZ filaments that have formed before they mature into polar Z rings. Prevents FtsZ polymerization.</text>
</comment>
<organism evidence="9 10">
    <name type="scientific">Lentilactobacillus curieae</name>
    <dbReference type="NCBI Taxonomy" id="1138822"/>
    <lineage>
        <taxon>Bacteria</taxon>
        <taxon>Bacillati</taxon>
        <taxon>Bacillota</taxon>
        <taxon>Bacilli</taxon>
        <taxon>Lactobacillales</taxon>
        <taxon>Lactobacillaceae</taxon>
        <taxon>Lentilactobacillus</taxon>
    </lineage>
</organism>
<evidence type="ECO:0000313" key="10">
    <source>
        <dbReference type="Proteomes" id="UP000030361"/>
    </source>
</evidence>
<dbReference type="Proteomes" id="UP000030361">
    <property type="component" value="Chromosome"/>
</dbReference>
<evidence type="ECO:0000256" key="5">
    <source>
        <dbReference type="ARBA" id="ARBA00046874"/>
    </source>
</evidence>
<keyword evidence="2 6" id="KW-0132">Cell division</keyword>